<dbReference type="OrthoDB" id="1740265at2759"/>
<keyword evidence="2" id="KW-1185">Reference proteome</keyword>
<protein>
    <submittedName>
        <fullName evidence="1">LKA1 protein</fullName>
    </submittedName>
</protein>
<gene>
    <name evidence="1" type="primary">LKA1</name>
    <name evidence="1" type="ORF">SNEC2469_LOCUS19281</name>
</gene>
<evidence type="ECO:0000313" key="1">
    <source>
        <dbReference type="EMBL" id="CAE7673088.1"/>
    </source>
</evidence>
<evidence type="ECO:0000313" key="2">
    <source>
        <dbReference type="Proteomes" id="UP000601435"/>
    </source>
</evidence>
<sequence>MQRIGLYCKGDVSRMRNAVAWTMMMQGMPIIFYGTEHGFNTTHPPHWNAGFSTTTPGYSFLQALNNIRKALKLHTATMKVESVRANQLVISRHSDTQAFIFLNNYEDGHGPVEYEVAGILPETPAGWVWADALHGYSVPDLSAGVLRTSTDPVVLTLVERFSLLERDPEKEAIVVERL</sequence>
<name>A0A812WKY6_9DINO</name>
<accession>A0A812WKY6</accession>
<dbReference type="EMBL" id="CAJNJA010032965">
    <property type="protein sequence ID" value="CAE7673088.1"/>
    <property type="molecule type" value="Genomic_DNA"/>
</dbReference>
<dbReference type="SUPFAM" id="SSF51445">
    <property type="entry name" value="(Trans)glycosidases"/>
    <property type="match status" value="1"/>
</dbReference>
<proteinExistence type="predicted"/>
<dbReference type="AlphaFoldDB" id="A0A812WKY6"/>
<dbReference type="Proteomes" id="UP000601435">
    <property type="component" value="Unassembled WGS sequence"/>
</dbReference>
<reference evidence="1" key="1">
    <citation type="submission" date="2021-02" db="EMBL/GenBank/DDBJ databases">
        <authorList>
            <person name="Dougan E. K."/>
            <person name="Rhodes N."/>
            <person name="Thang M."/>
            <person name="Chan C."/>
        </authorList>
    </citation>
    <scope>NUCLEOTIDE SEQUENCE</scope>
</reference>
<comment type="caution">
    <text evidence="1">The sequence shown here is derived from an EMBL/GenBank/DDBJ whole genome shotgun (WGS) entry which is preliminary data.</text>
</comment>
<dbReference type="Gene3D" id="3.20.20.80">
    <property type="entry name" value="Glycosidases"/>
    <property type="match status" value="1"/>
</dbReference>
<organism evidence="1 2">
    <name type="scientific">Symbiodinium necroappetens</name>
    <dbReference type="NCBI Taxonomy" id="1628268"/>
    <lineage>
        <taxon>Eukaryota</taxon>
        <taxon>Sar</taxon>
        <taxon>Alveolata</taxon>
        <taxon>Dinophyceae</taxon>
        <taxon>Suessiales</taxon>
        <taxon>Symbiodiniaceae</taxon>
        <taxon>Symbiodinium</taxon>
    </lineage>
</organism>
<dbReference type="InterPro" id="IPR017853">
    <property type="entry name" value="GH"/>
</dbReference>